<dbReference type="RefSeq" id="WP_434064437.1">
    <property type="nucleotide sequence ID" value="NZ_AP023176.1"/>
</dbReference>
<organism evidence="2 3">
    <name type="scientific">Paraburkholderia largidicola</name>
    <dbReference type="NCBI Taxonomy" id="3014751"/>
    <lineage>
        <taxon>Bacteria</taxon>
        <taxon>Pseudomonadati</taxon>
        <taxon>Pseudomonadota</taxon>
        <taxon>Betaproteobacteria</taxon>
        <taxon>Burkholderiales</taxon>
        <taxon>Burkholderiaceae</taxon>
        <taxon>Paraburkholderia</taxon>
    </lineage>
</organism>
<reference evidence="2 3" key="1">
    <citation type="journal article" date="2020" name="Genes (Basel)">
        <title>Genomic Comparison of Insect Gut Symbionts from Divergent Burkholderia Subclades.</title>
        <authorList>
            <person name="Takeshita K."/>
            <person name="Kikuchi Y."/>
        </authorList>
    </citation>
    <scope>NUCLEOTIDE SEQUENCE [LARGE SCALE GENOMIC DNA]</scope>
    <source>
        <strain evidence="2 3">PGU16</strain>
        <plasmid evidence="2 3">PPGU16_p1</plasmid>
    </source>
</reference>
<name>A0A7I8BZD0_9BURK</name>
<keyword evidence="2" id="KW-0614">Plasmid</keyword>
<sequence length="105" mass="11429">MARERLNAALEILCTLAVAPGQPLASPSAFNQTNTGPSGHELERINRVLSMFKAAKQTTPAEYRRQFLAAGSPGQDAATHLTERSPSLQRKRKSSSGKIREARAR</sequence>
<keyword evidence="3" id="KW-1185">Reference proteome</keyword>
<dbReference type="Proteomes" id="UP000510888">
    <property type="component" value="Plasmid PPGU16_p1"/>
</dbReference>
<evidence type="ECO:0000313" key="2">
    <source>
        <dbReference type="EMBL" id="BCF94102.1"/>
    </source>
</evidence>
<proteinExistence type="predicted"/>
<dbReference type="EMBL" id="AP023176">
    <property type="protein sequence ID" value="BCF94102.1"/>
    <property type="molecule type" value="Genomic_DNA"/>
</dbReference>
<protein>
    <submittedName>
        <fullName evidence="2">Uncharacterized protein</fullName>
    </submittedName>
</protein>
<dbReference type="KEGG" id="plad:PPGU16_71690"/>
<evidence type="ECO:0000256" key="1">
    <source>
        <dbReference type="SAM" id="MobiDB-lite"/>
    </source>
</evidence>
<evidence type="ECO:0000313" key="3">
    <source>
        <dbReference type="Proteomes" id="UP000510888"/>
    </source>
</evidence>
<dbReference type="AlphaFoldDB" id="A0A7I8BZD0"/>
<gene>
    <name evidence="2" type="ORF">PPGU16_71690</name>
</gene>
<geneLocation type="plasmid" evidence="2 3">
    <name>PPGU16_p1</name>
</geneLocation>
<feature type="region of interest" description="Disordered" evidence="1">
    <location>
        <begin position="67"/>
        <end position="105"/>
    </location>
</feature>
<accession>A0A7I8BZD0</accession>